<feature type="transmembrane region" description="Helical" evidence="6">
    <location>
        <begin position="209"/>
        <end position="228"/>
    </location>
</feature>
<feature type="transmembrane region" description="Helical" evidence="6">
    <location>
        <begin position="405"/>
        <end position="422"/>
    </location>
</feature>
<evidence type="ECO:0000259" key="7">
    <source>
        <dbReference type="Pfam" id="PF03772"/>
    </source>
</evidence>
<sequence>MRSKYLKNRQNFLIFCLFCILIFFINSAISYYKYQIFMDNGEQELTARVISSYQKMGSDGKKRQILKLQTDDFTFYTIGSKSDDFRAGDSIFLSVINLDVSFKDYLASTFYMPSFSREKLPQKPAHSFNQKLQSLIYAQHENSKIAQLYSALFLGTNIDGELRDDVSNWGVAHLIAISGYHLGVISAVCFFILRLVFKPIYARYMPYRSYIFDFTIVIFLVLCFYFYMIGFIASFLRAFLMSVAGFYMICKKIKILNFYTLFGVILFSVALFPQLLFSVGFYFSCLGVFYIFVYLLYFAPKFNLVANSLLLNLYVFFAMEVAVLYFFPLISLLQFSVLAINYLFGVFYPLSFLLHLFGYGDIFDEILSKMLAFRLSSGSLHISTFVFLLYNAITLLCVKFKPAAFLPPLFGVASFLLFLLNFS</sequence>
<dbReference type="PANTHER" id="PTHR30619">
    <property type="entry name" value="DNA INTERNALIZATION/COMPETENCE PROTEIN COMEC/REC2"/>
    <property type="match status" value="1"/>
</dbReference>
<feature type="transmembrane region" description="Helical" evidence="6">
    <location>
        <begin position="257"/>
        <end position="275"/>
    </location>
</feature>
<keyword evidence="4 6" id="KW-1133">Transmembrane helix</keyword>
<evidence type="ECO:0000256" key="2">
    <source>
        <dbReference type="ARBA" id="ARBA00022475"/>
    </source>
</evidence>
<feature type="transmembrane region" description="Helical" evidence="6">
    <location>
        <begin position="311"/>
        <end position="333"/>
    </location>
</feature>
<accession>A0A7S9RTZ2</accession>
<proteinExistence type="predicted"/>
<dbReference type="PANTHER" id="PTHR30619:SF7">
    <property type="entry name" value="BETA-LACTAMASE DOMAIN PROTEIN"/>
    <property type="match status" value="1"/>
</dbReference>
<keyword evidence="3 6" id="KW-0812">Transmembrane</keyword>
<keyword evidence="5 6" id="KW-0472">Membrane</keyword>
<evidence type="ECO:0000256" key="5">
    <source>
        <dbReference type="ARBA" id="ARBA00023136"/>
    </source>
</evidence>
<evidence type="ECO:0000256" key="4">
    <source>
        <dbReference type="ARBA" id="ARBA00022989"/>
    </source>
</evidence>
<dbReference type="Pfam" id="PF03772">
    <property type="entry name" value="Competence"/>
    <property type="match status" value="1"/>
</dbReference>
<dbReference type="EMBL" id="CP049263">
    <property type="protein sequence ID" value="QPH97859.1"/>
    <property type="molecule type" value="Genomic_DNA"/>
</dbReference>
<feature type="transmembrane region" description="Helical" evidence="6">
    <location>
        <begin position="171"/>
        <end position="197"/>
    </location>
</feature>
<comment type="subcellular location">
    <subcellularLocation>
        <location evidence="1">Cell membrane</location>
        <topology evidence="1">Multi-pass membrane protein</topology>
    </subcellularLocation>
</comment>
<feature type="transmembrane region" description="Helical" evidence="6">
    <location>
        <begin position="281"/>
        <end position="299"/>
    </location>
</feature>
<dbReference type="GO" id="GO:0005886">
    <property type="term" value="C:plasma membrane"/>
    <property type="evidence" value="ECO:0007669"/>
    <property type="project" value="UniProtKB-SubCell"/>
</dbReference>
<evidence type="ECO:0000256" key="1">
    <source>
        <dbReference type="ARBA" id="ARBA00004651"/>
    </source>
</evidence>
<feature type="transmembrane region" description="Helical" evidence="6">
    <location>
        <begin position="12"/>
        <end position="32"/>
    </location>
</feature>
<gene>
    <name evidence="8" type="ORF">CVS89_06250</name>
</gene>
<dbReference type="InterPro" id="IPR052159">
    <property type="entry name" value="Competence_DNA_uptake"/>
</dbReference>
<evidence type="ECO:0000313" key="9">
    <source>
        <dbReference type="Proteomes" id="UP000594571"/>
    </source>
</evidence>
<protein>
    <submittedName>
        <fullName evidence="8">ComEC/Rec2 family competence protein</fullName>
    </submittedName>
</protein>
<dbReference type="InterPro" id="IPR004477">
    <property type="entry name" value="ComEC_N"/>
</dbReference>
<reference evidence="8 9" key="2">
    <citation type="journal article" date="2020" name="Microb. Genom.">
        <title>Analysis of complete Campylobacter concisus genomes identifies genomospecies features, secretion systems and novel plasmids and their association with severe ulcerative colitis.</title>
        <authorList>
            <person name="Liu F."/>
            <person name="Chen S."/>
            <person name="Luu L.D.W."/>
            <person name="Lee S.A."/>
            <person name="Tay A.C.Y."/>
            <person name="Wu R."/>
            <person name="Riordan S.M."/>
            <person name="Lan R."/>
            <person name="Liu L."/>
            <person name="Zhang L."/>
        </authorList>
    </citation>
    <scope>NUCLEOTIDE SEQUENCE [LARGE SCALE GENOMIC DNA]</scope>
    <source>
        <strain evidence="8 9">H16O-S1</strain>
    </source>
</reference>
<keyword evidence="2" id="KW-1003">Cell membrane</keyword>
<feature type="domain" description="ComEC/Rec2-related protein" evidence="7">
    <location>
        <begin position="157"/>
        <end position="386"/>
    </location>
</feature>
<evidence type="ECO:0000256" key="3">
    <source>
        <dbReference type="ARBA" id="ARBA00022692"/>
    </source>
</evidence>
<feature type="transmembrane region" description="Helical" evidence="6">
    <location>
        <begin position="371"/>
        <end position="393"/>
    </location>
</feature>
<dbReference type="Proteomes" id="UP000594571">
    <property type="component" value="Chromosome"/>
</dbReference>
<name>A0A7S9RTZ2_9BACT</name>
<organism evidence="8 9">
    <name type="scientific">Campylobacter concisus</name>
    <dbReference type="NCBI Taxonomy" id="199"/>
    <lineage>
        <taxon>Bacteria</taxon>
        <taxon>Pseudomonadati</taxon>
        <taxon>Campylobacterota</taxon>
        <taxon>Epsilonproteobacteria</taxon>
        <taxon>Campylobacterales</taxon>
        <taxon>Campylobacteraceae</taxon>
        <taxon>Campylobacter</taxon>
    </lineage>
</organism>
<feature type="transmembrane region" description="Helical" evidence="6">
    <location>
        <begin position="234"/>
        <end position="250"/>
    </location>
</feature>
<reference evidence="8 9" key="1">
    <citation type="journal article" date="2018" name="Emerg. Microbes Infect.">
        <title>Genomic analysis of oral Campylobacter concisus strains identified a potential bacterial molecular marker associated with active Crohn's disease.</title>
        <authorList>
            <person name="Liu F."/>
            <person name="Ma R."/>
            <person name="Tay C.Y.A."/>
            <person name="Octavia S."/>
            <person name="Lan R."/>
            <person name="Chung H.K.L."/>
            <person name="Riordan S.M."/>
            <person name="Grimm M.C."/>
            <person name="Leong R.W."/>
            <person name="Tanaka M.M."/>
            <person name="Connor S."/>
            <person name="Zhang L."/>
        </authorList>
    </citation>
    <scope>NUCLEOTIDE SEQUENCE [LARGE SCALE GENOMIC DNA]</scope>
    <source>
        <strain evidence="8 9">H16O-S1</strain>
    </source>
</reference>
<evidence type="ECO:0000313" key="8">
    <source>
        <dbReference type="EMBL" id="QPH97859.1"/>
    </source>
</evidence>
<dbReference type="AlphaFoldDB" id="A0A7S9RTZ2"/>
<feature type="transmembrane region" description="Helical" evidence="6">
    <location>
        <begin position="339"/>
        <end position="359"/>
    </location>
</feature>
<dbReference type="NCBIfam" id="TIGR00360">
    <property type="entry name" value="ComEC_N-term"/>
    <property type="match status" value="1"/>
</dbReference>
<evidence type="ECO:0000256" key="6">
    <source>
        <dbReference type="SAM" id="Phobius"/>
    </source>
</evidence>